<feature type="region of interest" description="Disordered" evidence="1">
    <location>
        <begin position="150"/>
        <end position="259"/>
    </location>
</feature>
<feature type="compositionally biased region" description="Basic and acidic residues" evidence="1">
    <location>
        <begin position="206"/>
        <end position="232"/>
    </location>
</feature>
<protein>
    <submittedName>
        <fullName evidence="2">Uncharacterized protein</fullName>
    </submittedName>
</protein>
<name>A0AAD4QFY8_9AGAM</name>
<accession>A0AAD4QFY8</accession>
<feature type="compositionally biased region" description="Low complexity" evidence="1">
    <location>
        <begin position="95"/>
        <end position="115"/>
    </location>
</feature>
<dbReference type="AlphaFoldDB" id="A0AAD4QFY8"/>
<feature type="compositionally biased region" description="Basic and acidic residues" evidence="1">
    <location>
        <begin position="330"/>
        <end position="340"/>
    </location>
</feature>
<keyword evidence="3" id="KW-1185">Reference proteome</keyword>
<evidence type="ECO:0000256" key="1">
    <source>
        <dbReference type="SAM" id="MobiDB-lite"/>
    </source>
</evidence>
<feature type="compositionally biased region" description="Polar residues" evidence="1">
    <location>
        <begin position="195"/>
        <end position="205"/>
    </location>
</feature>
<sequence length="347" mass="37118">MPITSEVSTATLQARLQDDDNAPHGTQVQRRAAGAILTSLVRFQTYNHTRESQPLAPPPSSLRGYPFRDQSFSSPDSNDLDDDLDGDGGSGYSVRAARAPSAATTATKTNNGGHATDTDLSCTRRAVTPEAGSPPTQFRAACAASYHADDDNDCNNDDRSNVVPSSARCQPPLPPPATTMTAASLRQQSPRRAKTTMATPAMQFQQKDDDSHDVGDNGYNHEDDEDSSHNGGDDEDNHNGGGIDHDHDAGGGGNDDDHNDRARVTVVVTKAAVTTTLRSYNTLCVIHIVPYSQSNETLSVKPSSCGSVRADCFRLPVMGTHQSPRPPQGHRRDMREEHKCSAGAAEV</sequence>
<dbReference type="Proteomes" id="UP001201163">
    <property type="component" value="Unassembled WGS sequence"/>
</dbReference>
<proteinExistence type="predicted"/>
<evidence type="ECO:0000313" key="3">
    <source>
        <dbReference type="Proteomes" id="UP001201163"/>
    </source>
</evidence>
<feature type="compositionally biased region" description="Basic and acidic residues" evidence="1">
    <location>
        <begin position="243"/>
        <end position="259"/>
    </location>
</feature>
<dbReference type="EMBL" id="JAKELL010000009">
    <property type="protein sequence ID" value="KAH8996211.1"/>
    <property type="molecule type" value="Genomic_DNA"/>
</dbReference>
<evidence type="ECO:0000313" key="2">
    <source>
        <dbReference type="EMBL" id="KAH8996211.1"/>
    </source>
</evidence>
<organism evidence="2 3">
    <name type="scientific">Lactarius akahatsu</name>
    <dbReference type="NCBI Taxonomy" id="416441"/>
    <lineage>
        <taxon>Eukaryota</taxon>
        <taxon>Fungi</taxon>
        <taxon>Dikarya</taxon>
        <taxon>Basidiomycota</taxon>
        <taxon>Agaricomycotina</taxon>
        <taxon>Agaricomycetes</taxon>
        <taxon>Russulales</taxon>
        <taxon>Russulaceae</taxon>
        <taxon>Lactarius</taxon>
    </lineage>
</organism>
<feature type="region of interest" description="Disordered" evidence="1">
    <location>
        <begin position="48"/>
        <end position="120"/>
    </location>
</feature>
<gene>
    <name evidence="2" type="ORF">EDB92DRAFT_1942552</name>
</gene>
<comment type="caution">
    <text evidence="2">The sequence shown here is derived from an EMBL/GenBank/DDBJ whole genome shotgun (WGS) entry which is preliminary data.</text>
</comment>
<reference evidence="2" key="1">
    <citation type="submission" date="2022-01" db="EMBL/GenBank/DDBJ databases">
        <title>Comparative genomics reveals a dynamic genome evolution in the ectomycorrhizal milk-cap (Lactarius) mushrooms.</title>
        <authorList>
            <consortium name="DOE Joint Genome Institute"/>
            <person name="Lebreton A."/>
            <person name="Tang N."/>
            <person name="Kuo A."/>
            <person name="LaButti K."/>
            <person name="Drula E."/>
            <person name="Barry K."/>
            <person name="Clum A."/>
            <person name="Lipzen A."/>
            <person name="Mousain D."/>
            <person name="Ng V."/>
            <person name="Wang R."/>
            <person name="Wang X."/>
            <person name="Dai Y."/>
            <person name="Henrissat B."/>
            <person name="Grigoriev I.V."/>
            <person name="Guerin-Laguette A."/>
            <person name="Yu F."/>
            <person name="Martin F.M."/>
        </authorList>
    </citation>
    <scope>NUCLEOTIDE SEQUENCE</scope>
    <source>
        <strain evidence="2">QP</strain>
    </source>
</reference>
<feature type="region of interest" description="Disordered" evidence="1">
    <location>
        <begin position="317"/>
        <end position="347"/>
    </location>
</feature>